<evidence type="ECO:0008006" key="4">
    <source>
        <dbReference type="Google" id="ProtNLM"/>
    </source>
</evidence>
<evidence type="ECO:0000313" key="3">
    <source>
        <dbReference type="Proteomes" id="UP000784294"/>
    </source>
</evidence>
<dbReference type="EMBL" id="CAAALY010250069">
    <property type="protein sequence ID" value="VEL35539.1"/>
    <property type="molecule type" value="Genomic_DNA"/>
</dbReference>
<feature type="signal peptide" evidence="1">
    <location>
        <begin position="1"/>
        <end position="16"/>
    </location>
</feature>
<reference evidence="2" key="1">
    <citation type="submission" date="2018-11" db="EMBL/GenBank/DDBJ databases">
        <authorList>
            <consortium name="Pathogen Informatics"/>
        </authorList>
    </citation>
    <scope>NUCLEOTIDE SEQUENCE</scope>
</reference>
<keyword evidence="3" id="KW-1185">Reference proteome</keyword>
<evidence type="ECO:0000313" key="2">
    <source>
        <dbReference type="EMBL" id="VEL35539.1"/>
    </source>
</evidence>
<comment type="caution">
    <text evidence="2">The sequence shown here is derived from an EMBL/GenBank/DDBJ whole genome shotgun (WGS) entry which is preliminary data.</text>
</comment>
<accession>A0A448XFP9</accession>
<organism evidence="2 3">
    <name type="scientific">Protopolystoma xenopodis</name>
    <dbReference type="NCBI Taxonomy" id="117903"/>
    <lineage>
        <taxon>Eukaryota</taxon>
        <taxon>Metazoa</taxon>
        <taxon>Spiralia</taxon>
        <taxon>Lophotrochozoa</taxon>
        <taxon>Platyhelminthes</taxon>
        <taxon>Monogenea</taxon>
        <taxon>Polyopisthocotylea</taxon>
        <taxon>Polystomatidea</taxon>
        <taxon>Polystomatidae</taxon>
        <taxon>Protopolystoma</taxon>
    </lineage>
</organism>
<evidence type="ECO:0000256" key="1">
    <source>
        <dbReference type="SAM" id="SignalP"/>
    </source>
</evidence>
<dbReference type="AlphaFoldDB" id="A0A448XFP9"/>
<dbReference type="Proteomes" id="UP000784294">
    <property type="component" value="Unassembled WGS sequence"/>
</dbReference>
<proteinExistence type="predicted"/>
<name>A0A448XFP9_9PLAT</name>
<gene>
    <name evidence="2" type="ORF">PXEA_LOCUS28979</name>
</gene>
<feature type="chain" id="PRO_5019183186" description="Secreted protein" evidence="1">
    <location>
        <begin position="17"/>
        <end position="70"/>
    </location>
</feature>
<sequence>MENLLVLHLIYSLVIEQHGTIGPPVSYSSAHHAFFSAKGHSQCVCRVISWPGAPVFPLVFIRALSTSKRG</sequence>
<protein>
    <recommendedName>
        <fullName evidence="4">Secreted protein</fullName>
    </recommendedName>
</protein>
<keyword evidence="1" id="KW-0732">Signal</keyword>